<dbReference type="OrthoDB" id="9801098at2"/>
<evidence type="ECO:0000259" key="1">
    <source>
        <dbReference type="PROSITE" id="PS51462"/>
    </source>
</evidence>
<reference evidence="2 3" key="1">
    <citation type="submission" date="2016-10" db="EMBL/GenBank/DDBJ databases">
        <authorList>
            <person name="de Groot N.N."/>
        </authorList>
    </citation>
    <scope>NUCLEOTIDE SEQUENCE [LARGE SCALE GENOMIC DNA]</scope>
    <source>
        <strain evidence="2 3">DSM 25294</strain>
    </source>
</reference>
<protein>
    <submittedName>
        <fullName evidence="2">NUDIX domain-containing protein</fullName>
    </submittedName>
</protein>
<dbReference type="InterPro" id="IPR000086">
    <property type="entry name" value="NUDIX_hydrolase_dom"/>
</dbReference>
<keyword evidence="3" id="KW-1185">Reference proteome</keyword>
<dbReference type="Gene3D" id="3.90.79.10">
    <property type="entry name" value="Nucleoside Triphosphate Pyrophosphohydrolase"/>
    <property type="match status" value="1"/>
</dbReference>
<dbReference type="PROSITE" id="PS51462">
    <property type="entry name" value="NUDIX"/>
    <property type="match status" value="1"/>
</dbReference>
<dbReference type="GO" id="GO:0003824">
    <property type="term" value="F:catalytic activity"/>
    <property type="evidence" value="ECO:0007669"/>
    <property type="project" value="UniProtKB-ARBA"/>
</dbReference>
<gene>
    <name evidence="2" type="ORF">SAMN04488026_101368</name>
</gene>
<name>A0A1G8RPT5_9RHOB</name>
<feature type="domain" description="Nudix hydrolase" evidence="1">
    <location>
        <begin position="5"/>
        <end position="101"/>
    </location>
</feature>
<sequence>MSAAKIIDKVGFCVLRERRVLLARSKGDALFQIPGGKVEAADADDLSALAREVQEELGVTLDRESAEFLGLFSAPAAGKPGVIVAVKLFSAAFDGTPSAQS</sequence>
<dbReference type="EMBL" id="FNEK01000013">
    <property type="protein sequence ID" value="SDJ18525.1"/>
    <property type="molecule type" value="Genomic_DNA"/>
</dbReference>
<dbReference type="AlphaFoldDB" id="A0A1G8RPT5"/>
<dbReference type="STRING" id="571298.SAMN04488026_101368"/>
<dbReference type="InterPro" id="IPR015797">
    <property type="entry name" value="NUDIX_hydrolase-like_dom_sf"/>
</dbReference>
<dbReference type="RefSeq" id="WP_093153426.1">
    <property type="nucleotide sequence ID" value="NZ_FNEK01000013.1"/>
</dbReference>
<dbReference type="CDD" id="cd04690">
    <property type="entry name" value="NUDIX_Hydrolase"/>
    <property type="match status" value="1"/>
</dbReference>
<accession>A0A1G8RPT5</accession>
<evidence type="ECO:0000313" key="2">
    <source>
        <dbReference type="EMBL" id="SDJ18525.1"/>
    </source>
</evidence>
<dbReference type="Proteomes" id="UP000199382">
    <property type="component" value="Unassembled WGS sequence"/>
</dbReference>
<proteinExistence type="predicted"/>
<organism evidence="2 3">
    <name type="scientific">Aliiruegeria lutimaris</name>
    <dbReference type="NCBI Taxonomy" id="571298"/>
    <lineage>
        <taxon>Bacteria</taxon>
        <taxon>Pseudomonadati</taxon>
        <taxon>Pseudomonadota</taxon>
        <taxon>Alphaproteobacteria</taxon>
        <taxon>Rhodobacterales</taxon>
        <taxon>Roseobacteraceae</taxon>
        <taxon>Aliiruegeria</taxon>
    </lineage>
</organism>
<dbReference type="Pfam" id="PF00293">
    <property type="entry name" value="NUDIX"/>
    <property type="match status" value="1"/>
</dbReference>
<evidence type="ECO:0000313" key="3">
    <source>
        <dbReference type="Proteomes" id="UP000199382"/>
    </source>
</evidence>
<dbReference type="SUPFAM" id="SSF55811">
    <property type="entry name" value="Nudix"/>
    <property type="match status" value="1"/>
</dbReference>